<feature type="region of interest" description="Disordered" evidence="2">
    <location>
        <begin position="278"/>
        <end position="337"/>
    </location>
</feature>
<keyword evidence="1" id="KW-0175">Coiled coil</keyword>
<evidence type="ECO:0000313" key="4">
    <source>
        <dbReference type="Proteomes" id="UP001140560"/>
    </source>
</evidence>
<gene>
    <name evidence="3" type="ORF">N0V83_007107</name>
</gene>
<evidence type="ECO:0000313" key="3">
    <source>
        <dbReference type="EMBL" id="KAJ4367524.1"/>
    </source>
</evidence>
<keyword evidence="4" id="KW-1185">Reference proteome</keyword>
<protein>
    <submittedName>
        <fullName evidence="3">Uncharacterized protein</fullName>
    </submittedName>
</protein>
<feature type="compositionally biased region" description="Basic and acidic residues" evidence="2">
    <location>
        <begin position="110"/>
        <end position="119"/>
    </location>
</feature>
<name>A0A9W8Y7H4_9PLEO</name>
<sequence length="1024" mass="118139">MAAQTRAQDRHSLLVEIPSEANSRLFDLKAALATSPTVIERPQSHGVPTKFRVPKIISRIKLFKKSKDLSGPSNPTRADGWTCPELQEYKGRASNTFSSKKRQSTVGLQERAEITDRPNRSSSWSRSSEEDASAGESEESDDSESALQLVEHEQSGLTNILHQSYRILGTTGSNLSCEQGHQVSSYEEANGSGNIEFNHIEHGTEAFSGTEGRNVEEEDSVGALTASRMIESEERLDYRRDMHPRAYSPLFAAPTEASIAKQDEKVALANLRATCSTKPLSNRPSSAERRYKVHRDIEYTSRGRSRRSDDSDTERNSAPLFTRTRPHDSNTRGSPSFYSEVHNKLQVESYITGDYIHKTILGNDDWMKEREDLIKQVELLKEQVIELEKNKNICLIDLEASNKEKGAYFNKLTEQLQEYEKRLDWFRQKLLRYKMRAETRIAALEEQIIYEDPSEVAVEGARCFRLNSLYQSFDAVGSELAKFGKEKEAMEAQIHETERDRDEIARQLEALQQELRIAQVGEQNLKQENNNLIARFQQHRSNAADDNSGQESPTCDAIQSENDGLRLTNAETRRELDGAFDILRTANLRAEQAEEDREASDAVLGRLRKDIEKVYNVITHGGETMSGNKDIAWSMLEALTQCAKAFDVDHESPRSMFFQLMRRVCEHTKSLYSKNYELQDLLTDKEYDLTLTRATLQRQRKDTLMDTSKEKPAWQADRDTFEKLFRDEREKRRAAEGSLETFRATAEKQYHAEIERKDREFQISLRKAEDGNAMLLEQVRKAEDGNAMLHEQVKKYEAGAHQWEHEYNLAITEREMRTAAFEEHIQELKNEVLLYIKEYHDKTHDPDHWRIEGLQNKVRTLERELKTTNDLFGQTKRERARLEDEVARLMDANKQREKDIARLGRAWITGSAAPTLVETVSSDTDEVDSMSRSASSSSLLWLTTPKRVNDVPRVPRCHLPLEIEKREQAMVQFRKDQQRRREEQEAPYKTLENARRLRMGPFYPPAKEGWQDLVKKDVWERWDE</sequence>
<evidence type="ECO:0000256" key="2">
    <source>
        <dbReference type="SAM" id="MobiDB-lite"/>
    </source>
</evidence>
<dbReference type="OrthoDB" id="3791167at2759"/>
<dbReference type="Proteomes" id="UP001140560">
    <property type="component" value="Unassembled WGS sequence"/>
</dbReference>
<feature type="coiled-coil region" evidence="1">
    <location>
        <begin position="480"/>
        <end position="542"/>
    </location>
</feature>
<reference evidence="3" key="1">
    <citation type="submission" date="2022-10" db="EMBL/GenBank/DDBJ databases">
        <title>Tapping the CABI collections for fungal endophytes: first genome assemblies for Collariella, Neodidymelliopsis, Ascochyta clinopodiicola, Didymella pomorum, Didymosphaeria variabile, Neocosmospora piperis and Neocucurbitaria cava.</title>
        <authorList>
            <person name="Hill R."/>
        </authorList>
    </citation>
    <scope>NUCLEOTIDE SEQUENCE</scope>
    <source>
        <strain evidence="3">IMI 356814</strain>
    </source>
</reference>
<feature type="compositionally biased region" description="Basic and acidic residues" evidence="2">
    <location>
        <begin position="286"/>
        <end position="315"/>
    </location>
</feature>
<accession>A0A9W8Y7H4</accession>
<comment type="caution">
    <text evidence="3">The sequence shown here is derived from an EMBL/GenBank/DDBJ whole genome shotgun (WGS) entry which is preliminary data.</text>
</comment>
<feature type="coiled-coil region" evidence="1">
    <location>
        <begin position="363"/>
        <end position="447"/>
    </location>
</feature>
<proteinExistence type="predicted"/>
<feature type="compositionally biased region" description="Acidic residues" evidence="2">
    <location>
        <begin position="130"/>
        <end position="144"/>
    </location>
</feature>
<feature type="coiled-coil region" evidence="1">
    <location>
        <begin position="851"/>
        <end position="899"/>
    </location>
</feature>
<dbReference type="AlphaFoldDB" id="A0A9W8Y7H4"/>
<organism evidence="3 4">
    <name type="scientific">Neocucurbitaria cava</name>
    <dbReference type="NCBI Taxonomy" id="798079"/>
    <lineage>
        <taxon>Eukaryota</taxon>
        <taxon>Fungi</taxon>
        <taxon>Dikarya</taxon>
        <taxon>Ascomycota</taxon>
        <taxon>Pezizomycotina</taxon>
        <taxon>Dothideomycetes</taxon>
        <taxon>Pleosporomycetidae</taxon>
        <taxon>Pleosporales</taxon>
        <taxon>Pleosporineae</taxon>
        <taxon>Cucurbitariaceae</taxon>
        <taxon>Neocucurbitaria</taxon>
    </lineage>
</organism>
<dbReference type="EMBL" id="JAPEUY010000012">
    <property type="protein sequence ID" value="KAJ4367524.1"/>
    <property type="molecule type" value="Genomic_DNA"/>
</dbReference>
<feature type="region of interest" description="Disordered" evidence="2">
    <location>
        <begin position="92"/>
        <end position="148"/>
    </location>
</feature>
<evidence type="ECO:0000256" key="1">
    <source>
        <dbReference type="SAM" id="Coils"/>
    </source>
</evidence>